<evidence type="ECO:0008006" key="5">
    <source>
        <dbReference type="Google" id="ProtNLM"/>
    </source>
</evidence>
<name>A0ABM8FT84_9MICO</name>
<keyword evidence="2" id="KW-0812">Transmembrane</keyword>
<dbReference type="Proteomes" id="UP001321543">
    <property type="component" value="Chromosome"/>
</dbReference>
<feature type="region of interest" description="Disordered" evidence="1">
    <location>
        <begin position="1"/>
        <end position="40"/>
    </location>
</feature>
<reference evidence="4" key="1">
    <citation type="journal article" date="2019" name="Int. J. Syst. Evol. Microbiol.">
        <title>The Global Catalogue of Microorganisms (GCM) 10K type strain sequencing project: providing services to taxonomists for standard genome sequencing and annotation.</title>
        <authorList>
            <consortium name="The Broad Institute Genomics Platform"/>
            <consortium name="The Broad Institute Genome Sequencing Center for Infectious Disease"/>
            <person name="Wu L."/>
            <person name="Ma J."/>
        </authorList>
    </citation>
    <scope>NUCLEOTIDE SEQUENCE [LARGE SCALE GENOMIC DNA]</scope>
    <source>
        <strain evidence="4">NBRC 106310</strain>
    </source>
</reference>
<dbReference type="EMBL" id="AP027728">
    <property type="protein sequence ID" value="BDZ38886.1"/>
    <property type="molecule type" value="Genomic_DNA"/>
</dbReference>
<protein>
    <recommendedName>
        <fullName evidence="5">Sodium:proton antiporter</fullName>
    </recommendedName>
</protein>
<keyword evidence="2" id="KW-1133">Transmembrane helix</keyword>
<sequence length="180" mass="19892">MSPRVPRDSPFFPSGAPAGTVPEMEAAQRRPGETPSERADRNWNELMQELRVMQTGTQILTGFLLAVAFQPRFEHLDDVQRTLYIVLVLLAATATVLALTPVGLHRMLFHQHRKVDLVRMANRLVKANLVVIGAVTVGVVALILDVTVDRPVAIVAVCLGVVVILLLWVALPRHLRRDAD</sequence>
<keyword evidence="2" id="KW-0472">Membrane</keyword>
<dbReference type="Pfam" id="PF19853">
    <property type="entry name" value="DUF6328"/>
    <property type="match status" value="1"/>
</dbReference>
<evidence type="ECO:0000256" key="1">
    <source>
        <dbReference type="SAM" id="MobiDB-lite"/>
    </source>
</evidence>
<evidence type="ECO:0000313" key="4">
    <source>
        <dbReference type="Proteomes" id="UP001321543"/>
    </source>
</evidence>
<evidence type="ECO:0000256" key="2">
    <source>
        <dbReference type="SAM" id="Phobius"/>
    </source>
</evidence>
<keyword evidence="4" id="KW-1185">Reference proteome</keyword>
<feature type="transmembrane region" description="Helical" evidence="2">
    <location>
        <begin position="125"/>
        <end position="144"/>
    </location>
</feature>
<feature type="compositionally biased region" description="Basic and acidic residues" evidence="1">
    <location>
        <begin position="26"/>
        <end position="40"/>
    </location>
</feature>
<feature type="transmembrane region" description="Helical" evidence="2">
    <location>
        <begin position="82"/>
        <end position="104"/>
    </location>
</feature>
<accession>A0ABM8FT84</accession>
<proteinExistence type="predicted"/>
<feature type="transmembrane region" description="Helical" evidence="2">
    <location>
        <begin position="150"/>
        <end position="171"/>
    </location>
</feature>
<dbReference type="InterPro" id="IPR046291">
    <property type="entry name" value="DUF6328"/>
</dbReference>
<evidence type="ECO:0000313" key="3">
    <source>
        <dbReference type="EMBL" id="BDZ38886.1"/>
    </source>
</evidence>
<gene>
    <name evidence="3" type="ORF">GCM10025863_15000</name>
</gene>
<organism evidence="3 4">
    <name type="scientific">Microbacterium suwonense</name>
    <dbReference type="NCBI Taxonomy" id="683047"/>
    <lineage>
        <taxon>Bacteria</taxon>
        <taxon>Bacillati</taxon>
        <taxon>Actinomycetota</taxon>
        <taxon>Actinomycetes</taxon>
        <taxon>Micrococcales</taxon>
        <taxon>Microbacteriaceae</taxon>
        <taxon>Microbacterium</taxon>
    </lineage>
</organism>